<dbReference type="EMBL" id="FQWQ01000003">
    <property type="protein sequence ID" value="SHH55275.1"/>
    <property type="molecule type" value="Genomic_DNA"/>
</dbReference>
<dbReference type="SUPFAM" id="SSF54909">
    <property type="entry name" value="Dimeric alpha+beta barrel"/>
    <property type="match status" value="1"/>
</dbReference>
<dbReference type="PROSITE" id="PS51725">
    <property type="entry name" value="ABM"/>
    <property type="match status" value="1"/>
</dbReference>
<keyword evidence="2" id="KW-0503">Monooxygenase</keyword>
<dbReference type="Proteomes" id="UP000184212">
    <property type="component" value="Unassembled WGS sequence"/>
</dbReference>
<sequence>MLIRIVRMHFKESGVEEFLTVFNRHKTEIRNFEGCSHLELLKDVDAPHTYITYSYWRDAAALERYRQSALFESVWGRTKELFADRPRAFSVEKFIDVPGNA</sequence>
<keyword evidence="3" id="KW-1185">Reference proteome</keyword>
<gene>
    <name evidence="2" type="ORF">SAMN04488109_4325</name>
</gene>
<evidence type="ECO:0000313" key="3">
    <source>
        <dbReference type="Proteomes" id="UP000184212"/>
    </source>
</evidence>
<reference evidence="2 3" key="1">
    <citation type="submission" date="2016-11" db="EMBL/GenBank/DDBJ databases">
        <authorList>
            <person name="Jaros S."/>
            <person name="Januszkiewicz K."/>
            <person name="Wedrychowicz H."/>
        </authorList>
    </citation>
    <scope>NUCLEOTIDE SEQUENCE [LARGE SCALE GENOMIC DNA]</scope>
    <source>
        <strain evidence="2 3">DSM 24574</strain>
    </source>
</reference>
<dbReference type="OrthoDB" id="1120859at2"/>
<accession>A0A1M5TWS8</accession>
<dbReference type="Pfam" id="PF03992">
    <property type="entry name" value="ABM"/>
    <property type="match status" value="1"/>
</dbReference>
<name>A0A1M5TWS8_9BACT</name>
<feature type="domain" description="ABM" evidence="1">
    <location>
        <begin position="2"/>
        <end position="92"/>
    </location>
</feature>
<organism evidence="2 3">
    <name type="scientific">Chryseolinea serpens</name>
    <dbReference type="NCBI Taxonomy" id="947013"/>
    <lineage>
        <taxon>Bacteria</taxon>
        <taxon>Pseudomonadati</taxon>
        <taxon>Bacteroidota</taxon>
        <taxon>Cytophagia</taxon>
        <taxon>Cytophagales</taxon>
        <taxon>Fulvivirgaceae</taxon>
        <taxon>Chryseolinea</taxon>
    </lineage>
</organism>
<dbReference type="RefSeq" id="WP_073138113.1">
    <property type="nucleotide sequence ID" value="NZ_FQWQ01000003.1"/>
</dbReference>
<dbReference type="STRING" id="947013.SAMN04488109_4325"/>
<dbReference type="Gene3D" id="3.30.70.100">
    <property type="match status" value="1"/>
</dbReference>
<keyword evidence="2" id="KW-0560">Oxidoreductase</keyword>
<dbReference type="InterPro" id="IPR007138">
    <property type="entry name" value="ABM_dom"/>
</dbReference>
<evidence type="ECO:0000313" key="2">
    <source>
        <dbReference type="EMBL" id="SHH55275.1"/>
    </source>
</evidence>
<protein>
    <submittedName>
        <fullName evidence="2">Quinol monooxygenase YgiN</fullName>
    </submittedName>
</protein>
<dbReference type="AlphaFoldDB" id="A0A1M5TWS8"/>
<evidence type="ECO:0000259" key="1">
    <source>
        <dbReference type="PROSITE" id="PS51725"/>
    </source>
</evidence>
<proteinExistence type="predicted"/>
<dbReference type="GO" id="GO:0004497">
    <property type="term" value="F:monooxygenase activity"/>
    <property type="evidence" value="ECO:0007669"/>
    <property type="project" value="UniProtKB-KW"/>
</dbReference>
<dbReference type="InterPro" id="IPR011008">
    <property type="entry name" value="Dimeric_a/b-barrel"/>
</dbReference>